<dbReference type="Proteomes" id="UP001374579">
    <property type="component" value="Unassembled WGS sequence"/>
</dbReference>
<evidence type="ECO:0000313" key="3">
    <source>
        <dbReference type="Proteomes" id="UP001374579"/>
    </source>
</evidence>
<keyword evidence="3" id="KW-1185">Reference proteome</keyword>
<dbReference type="PANTHER" id="PTHR33332">
    <property type="entry name" value="REVERSE TRANSCRIPTASE DOMAIN-CONTAINING PROTEIN"/>
    <property type="match status" value="1"/>
</dbReference>
<gene>
    <name evidence="2" type="ORF">V1264_012731</name>
</gene>
<organism evidence="2 3">
    <name type="scientific">Littorina saxatilis</name>
    <dbReference type="NCBI Taxonomy" id="31220"/>
    <lineage>
        <taxon>Eukaryota</taxon>
        <taxon>Metazoa</taxon>
        <taxon>Spiralia</taxon>
        <taxon>Lophotrochozoa</taxon>
        <taxon>Mollusca</taxon>
        <taxon>Gastropoda</taxon>
        <taxon>Caenogastropoda</taxon>
        <taxon>Littorinimorpha</taxon>
        <taxon>Littorinoidea</taxon>
        <taxon>Littorinidae</taxon>
        <taxon>Littorina</taxon>
    </lineage>
</organism>
<proteinExistence type="predicted"/>
<feature type="domain" description="Reverse transcriptase" evidence="1">
    <location>
        <begin position="1"/>
        <end position="214"/>
    </location>
</feature>
<evidence type="ECO:0000259" key="1">
    <source>
        <dbReference type="PROSITE" id="PS50878"/>
    </source>
</evidence>
<dbReference type="InterPro" id="IPR000477">
    <property type="entry name" value="RT_dom"/>
</dbReference>
<dbReference type="AlphaFoldDB" id="A0AAN9BXM7"/>
<protein>
    <recommendedName>
        <fullName evidence="1">Reverse transcriptase domain-containing protein</fullName>
    </recommendedName>
</protein>
<dbReference type="Pfam" id="PF00078">
    <property type="entry name" value="RVT_1"/>
    <property type="match status" value="1"/>
</dbReference>
<reference evidence="2 3" key="1">
    <citation type="submission" date="2024-02" db="EMBL/GenBank/DDBJ databases">
        <title>Chromosome-scale genome assembly of the rough periwinkle Littorina saxatilis.</title>
        <authorList>
            <person name="De Jode A."/>
            <person name="Faria R."/>
            <person name="Formenti G."/>
            <person name="Sims Y."/>
            <person name="Smith T.P."/>
            <person name="Tracey A."/>
            <person name="Wood J.M.D."/>
            <person name="Zagrodzka Z.B."/>
            <person name="Johannesson K."/>
            <person name="Butlin R.K."/>
            <person name="Leder E.H."/>
        </authorList>
    </citation>
    <scope>NUCLEOTIDE SEQUENCE [LARGE SCALE GENOMIC DNA]</scope>
    <source>
        <strain evidence="2">Snail1</strain>
        <tissue evidence="2">Muscle</tissue>
    </source>
</reference>
<dbReference type="PROSITE" id="PS50878">
    <property type="entry name" value="RT_POL"/>
    <property type="match status" value="1"/>
</dbReference>
<name>A0AAN9BXM7_9CAEN</name>
<accession>A0AAN9BXM7</accession>
<comment type="caution">
    <text evidence="2">The sequence shown here is derived from an EMBL/GenBank/DDBJ whole genome shotgun (WGS) entry which is preliminary data.</text>
</comment>
<dbReference type="CDD" id="cd01650">
    <property type="entry name" value="RT_nLTR_like"/>
    <property type="match status" value="1"/>
</dbReference>
<dbReference type="InterPro" id="IPR043502">
    <property type="entry name" value="DNA/RNA_pol_sf"/>
</dbReference>
<dbReference type="SUPFAM" id="SSF56672">
    <property type="entry name" value="DNA/RNA polymerases"/>
    <property type="match status" value="1"/>
</dbReference>
<sequence>MSFAETNGILREEQHGFRSKRSCESQLLGLVDELSDDLEKGKESHALIMDFSKAFDRVCHELLLHKLHHYGIVGTMHAWIKGFLSDRQQAVVVDGATSSLVPVESGVPQGSVIGPALFLLYINDLPEGLTSTSRLFADDTLCHRTISSASDKQALQEDLNRLAEWEQKWLMSFHPDKCQTLPVSRKRNPTPCSYKLHGHILSPVNEAKYLGVTLSHDLRWDIHILNSTNKADAT</sequence>
<dbReference type="EMBL" id="JBAMIC010000002">
    <property type="protein sequence ID" value="KAK7113442.1"/>
    <property type="molecule type" value="Genomic_DNA"/>
</dbReference>
<evidence type="ECO:0000313" key="2">
    <source>
        <dbReference type="EMBL" id="KAK7113442.1"/>
    </source>
</evidence>